<protein>
    <submittedName>
        <fullName evidence="2">Uncharacterized protein</fullName>
    </submittedName>
</protein>
<proteinExistence type="predicted"/>
<name>A0A6J4NYH9_9ACTN</name>
<feature type="compositionally biased region" description="Low complexity" evidence="1">
    <location>
        <begin position="91"/>
        <end position="101"/>
    </location>
</feature>
<feature type="compositionally biased region" description="Gly residues" evidence="1">
    <location>
        <begin position="78"/>
        <end position="90"/>
    </location>
</feature>
<organism evidence="2">
    <name type="scientific">uncultured Nocardioides sp</name>
    <dbReference type="NCBI Taxonomy" id="198441"/>
    <lineage>
        <taxon>Bacteria</taxon>
        <taxon>Bacillati</taxon>
        <taxon>Actinomycetota</taxon>
        <taxon>Actinomycetes</taxon>
        <taxon>Propionibacteriales</taxon>
        <taxon>Nocardioidaceae</taxon>
        <taxon>Nocardioides</taxon>
        <taxon>environmental samples</taxon>
    </lineage>
</organism>
<feature type="region of interest" description="Disordered" evidence="1">
    <location>
        <begin position="63"/>
        <end position="154"/>
    </location>
</feature>
<evidence type="ECO:0000256" key="1">
    <source>
        <dbReference type="SAM" id="MobiDB-lite"/>
    </source>
</evidence>
<sequence>DVMVAGGGLGPPGRRVRRARQRLELPRPRLVRPARASRLPAPGRRLRRDVAAELRAADRRGRVVHPCRAGHDRMVGSGSPGRLGRGGPGVGLPVLRAPSVGRGRRVPGGRRGADVGSGGPGGTGLAVGSGGADAVRPVAQRGHGARGGLRPDGL</sequence>
<feature type="non-terminal residue" evidence="2">
    <location>
        <position position="1"/>
    </location>
</feature>
<feature type="compositionally biased region" description="Gly residues" evidence="1">
    <location>
        <begin position="115"/>
        <end position="131"/>
    </location>
</feature>
<gene>
    <name evidence="2" type="ORF">AVDCRST_MAG32-2731</name>
</gene>
<accession>A0A6J4NYH9</accession>
<dbReference type="AlphaFoldDB" id="A0A6J4NYH9"/>
<dbReference type="EMBL" id="CADCUM010000110">
    <property type="protein sequence ID" value="CAA9398905.1"/>
    <property type="molecule type" value="Genomic_DNA"/>
</dbReference>
<reference evidence="2" key="1">
    <citation type="submission" date="2020-02" db="EMBL/GenBank/DDBJ databases">
        <authorList>
            <person name="Meier V. D."/>
        </authorList>
    </citation>
    <scope>NUCLEOTIDE SEQUENCE</scope>
    <source>
        <strain evidence="2">AVDCRST_MAG32</strain>
    </source>
</reference>
<evidence type="ECO:0000313" key="2">
    <source>
        <dbReference type="EMBL" id="CAA9398905.1"/>
    </source>
</evidence>
<feature type="non-terminal residue" evidence="2">
    <location>
        <position position="154"/>
    </location>
</feature>